<name>A0ABP6S0V8_9PSEU</name>
<accession>A0ABP6S0V8</accession>
<evidence type="ECO:0000313" key="4">
    <source>
        <dbReference type="Proteomes" id="UP001500483"/>
    </source>
</evidence>
<reference evidence="4" key="1">
    <citation type="journal article" date="2019" name="Int. J. Syst. Evol. Microbiol.">
        <title>The Global Catalogue of Microorganisms (GCM) 10K type strain sequencing project: providing services to taxonomists for standard genome sequencing and annotation.</title>
        <authorList>
            <consortium name="The Broad Institute Genomics Platform"/>
            <consortium name="The Broad Institute Genome Sequencing Center for Infectious Disease"/>
            <person name="Wu L."/>
            <person name="Ma J."/>
        </authorList>
    </citation>
    <scope>NUCLEOTIDE SEQUENCE [LARGE SCALE GENOMIC DNA]</scope>
    <source>
        <strain evidence="4">JCM 9687</strain>
    </source>
</reference>
<feature type="region of interest" description="Disordered" evidence="1">
    <location>
        <begin position="1"/>
        <end position="60"/>
    </location>
</feature>
<organism evidence="3 4">
    <name type="scientific">Saccharopolyspora gregorii</name>
    <dbReference type="NCBI Taxonomy" id="33914"/>
    <lineage>
        <taxon>Bacteria</taxon>
        <taxon>Bacillati</taxon>
        <taxon>Actinomycetota</taxon>
        <taxon>Actinomycetes</taxon>
        <taxon>Pseudonocardiales</taxon>
        <taxon>Pseudonocardiaceae</taxon>
        <taxon>Saccharopolyspora</taxon>
    </lineage>
</organism>
<keyword evidence="2" id="KW-1133">Transmembrane helix</keyword>
<feature type="transmembrane region" description="Helical" evidence="2">
    <location>
        <begin position="84"/>
        <end position="105"/>
    </location>
</feature>
<dbReference type="Proteomes" id="UP001500483">
    <property type="component" value="Unassembled WGS sequence"/>
</dbReference>
<keyword evidence="2" id="KW-0472">Membrane</keyword>
<dbReference type="RefSeq" id="WP_258343855.1">
    <property type="nucleotide sequence ID" value="NZ_BAAAYK010000038.1"/>
</dbReference>
<evidence type="ECO:0008006" key="5">
    <source>
        <dbReference type="Google" id="ProtNLM"/>
    </source>
</evidence>
<feature type="transmembrane region" description="Helical" evidence="2">
    <location>
        <begin position="134"/>
        <end position="159"/>
    </location>
</feature>
<evidence type="ECO:0000313" key="3">
    <source>
        <dbReference type="EMBL" id="GAA3365053.1"/>
    </source>
</evidence>
<comment type="caution">
    <text evidence="3">The sequence shown here is derived from an EMBL/GenBank/DDBJ whole genome shotgun (WGS) entry which is preliminary data.</text>
</comment>
<gene>
    <name evidence="3" type="ORF">GCM10020366_63440</name>
</gene>
<feature type="compositionally biased region" description="Basic and acidic residues" evidence="1">
    <location>
        <begin position="1"/>
        <end position="11"/>
    </location>
</feature>
<keyword evidence="4" id="KW-1185">Reference proteome</keyword>
<proteinExistence type="predicted"/>
<feature type="transmembrane region" description="Helical" evidence="2">
    <location>
        <begin position="166"/>
        <end position="189"/>
    </location>
</feature>
<keyword evidence="2" id="KW-0812">Transmembrane</keyword>
<feature type="compositionally biased region" description="Pro residues" evidence="1">
    <location>
        <begin position="49"/>
        <end position="60"/>
    </location>
</feature>
<protein>
    <recommendedName>
        <fullName evidence="5">DUF2569 family protein</fullName>
    </recommendedName>
</protein>
<evidence type="ECO:0000256" key="2">
    <source>
        <dbReference type="SAM" id="Phobius"/>
    </source>
</evidence>
<sequence>MTASQDPDRQDQGGQPAAQQHPSTGGLLPDSEVSGGRITGIRPAAPGAAPQPEPFTAPPLRPVAFGGTAGQVWVGSSPVGRPRAVSAACLLGIADVVIAFVILGVRLATTDDLIVQAMGEADSFLPNDGDISGVYYGVATGMIVFYALLAAVWGLLVLFLRRGRGWARVALTSVAFVWAVSTLLSLVGTRSHGPLLTGLEVAQAVALVATLVCMHLPSTRDHFSGS</sequence>
<evidence type="ECO:0000256" key="1">
    <source>
        <dbReference type="SAM" id="MobiDB-lite"/>
    </source>
</evidence>
<dbReference type="EMBL" id="BAAAYK010000038">
    <property type="protein sequence ID" value="GAA3365053.1"/>
    <property type="molecule type" value="Genomic_DNA"/>
</dbReference>